<proteinExistence type="predicted"/>
<keyword evidence="2" id="KW-1185">Reference proteome</keyword>
<gene>
    <name evidence="1" type="ORF">R1sor_019406</name>
</gene>
<sequence length="131" mass="15597">MTRSRVEIVWETWALMRRMKRTEEERTRVSPITETNVSVEFTEEECLTKSEGEKRGKLEAEVKRLTGNLESEKAKRMKFESDVKLSEQNLEREKMKRVELEDGAKLFEQNLELERSKLLCIICEERVRDTL</sequence>
<dbReference type="EMBL" id="JBJQOH010000001">
    <property type="protein sequence ID" value="KAL3701384.1"/>
    <property type="molecule type" value="Genomic_DNA"/>
</dbReference>
<name>A0ABD3IFR6_9MARC</name>
<dbReference type="AlphaFoldDB" id="A0ABD3IFR6"/>
<dbReference type="Proteomes" id="UP001633002">
    <property type="component" value="Unassembled WGS sequence"/>
</dbReference>
<evidence type="ECO:0000313" key="2">
    <source>
        <dbReference type="Proteomes" id="UP001633002"/>
    </source>
</evidence>
<evidence type="ECO:0000313" key="1">
    <source>
        <dbReference type="EMBL" id="KAL3701384.1"/>
    </source>
</evidence>
<comment type="caution">
    <text evidence="1">The sequence shown here is derived from an EMBL/GenBank/DDBJ whole genome shotgun (WGS) entry which is preliminary data.</text>
</comment>
<organism evidence="1 2">
    <name type="scientific">Riccia sorocarpa</name>
    <dbReference type="NCBI Taxonomy" id="122646"/>
    <lineage>
        <taxon>Eukaryota</taxon>
        <taxon>Viridiplantae</taxon>
        <taxon>Streptophyta</taxon>
        <taxon>Embryophyta</taxon>
        <taxon>Marchantiophyta</taxon>
        <taxon>Marchantiopsida</taxon>
        <taxon>Marchantiidae</taxon>
        <taxon>Marchantiales</taxon>
        <taxon>Ricciaceae</taxon>
        <taxon>Riccia</taxon>
    </lineage>
</organism>
<reference evidence="1 2" key="1">
    <citation type="submission" date="2024-09" db="EMBL/GenBank/DDBJ databases">
        <title>Chromosome-scale assembly of Riccia sorocarpa.</title>
        <authorList>
            <person name="Paukszto L."/>
        </authorList>
    </citation>
    <scope>NUCLEOTIDE SEQUENCE [LARGE SCALE GENOMIC DNA]</scope>
    <source>
        <strain evidence="1">LP-2024</strain>
        <tissue evidence="1">Aerial parts of the thallus</tissue>
    </source>
</reference>
<protein>
    <submittedName>
        <fullName evidence="1">Uncharacterized protein</fullName>
    </submittedName>
</protein>
<accession>A0ABD3IFR6</accession>